<organism evidence="1 2">
    <name type="scientific">Cichorium intybus</name>
    <name type="common">Chicory</name>
    <dbReference type="NCBI Taxonomy" id="13427"/>
    <lineage>
        <taxon>Eukaryota</taxon>
        <taxon>Viridiplantae</taxon>
        <taxon>Streptophyta</taxon>
        <taxon>Embryophyta</taxon>
        <taxon>Tracheophyta</taxon>
        <taxon>Spermatophyta</taxon>
        <taxon>Magnoliopsida</taxon>
        <taxon>eudicotyledons</taxon>
        <taxon>Gunneridae</taxon>
        <taxon>Pentapetalae</taxon>
        <taxon>asterids</taxon>
        <taxon>campanulids</taxon>
        <taxon>Asterales</taxon>
        <taxon>Asteraceae</taxon>
        <taxon>Cichorioideae</taxon>
        <taxon>Cichorieae</taxon>
        <taxon>Cichoriinae</taxon>
        <taxon>Cichorium</taxon>
    </lineage>
</organism>
<evidence type="ECO:0000313" key="2">
    <source>
        <dbReference type="Proteomes" id="UP001055811"/>
    </source>
</evidence>
<accession>A0ACB9CU52</accession>
<evidence type="ECO:0000313" key="1">
    <source>
        <dbReference type="EMBL" id="KAI3737736.1"/>
    </source>
</evidence>
<proteinExistence type="predicted"/>
<gene>
    <name evidence="1" type="ORF">L2E82_27748</name>
</gene>
<keyword evidence="2" id="KW-1185">Reference proteome</keyword>
<reference evidence="2" key="1">
    <citation type="journal article" date="2022" name="Mol. Ecol. Resour.">
        <title>The genomes of chicory, endive, great burdock and yacon provide insights into Asteraceae palaeo-polyploidization history and plant inulin production.</title>
        <authorList>
            <person name="Fan W."/>
            <person name="Wang S."/>
            <person name="Wang H."/>
            <person name="Wang A."/>
            <person name="Jiang F."/>
            <person name="Liu H."/>
            <person name="Zhao H."/>
            <person name="Xu D."/>
            <person name="Zhang Y."/>
        </authorList>
    </citation>
    <scope>NUCLEOTIDE SEQUENCE [LARGE SCALE GENOMIC DNA]</scope>
    <source>
        <strain evidence="2">cv. Punajuju</strain>
    </source>
</reference>
<protein>
    <submittedName>
        <fullName evidence="1">Uncharacterized protein</fullName>
    </submittedName>
</protein>
<dbReference type="EMBL" id="CM042013">
    <property type="protein sequence ID" value="KAI3737736.1"/>
    <property type="molecule type" value="Genomic_DNA"/>
</dbReference>
<name>A0ACB9CU52_CICIN</name>
<comment type="caution">
    <text evidence="1">The sequence shown here is derived from an EMBL/GenBank/DDBJ whole genome shotgun (WGS) entry which is preliminary data.</text>
</comment>
<sequence length="67" mass="7585">MNLYVLVVILLSCIYVPTVEFQLCVIISFIFGLLIRTRVKAARGLRPQTKATKVLISLFYLQEIASP</sequence>
<dbReference type="Proteomes" id="UP001055811">
    <property type="component" value="Linkage Group LG05"/>
</dbReference>
<reference evidence="1 2" key="2">
    <citation type="journal article" date="2022" name="Mol. Ecol. Resour.">
        <title>The genomes of chicory, endive, great burdock and yacon provide insights into Asteraceae paleo-polyploidization history and plant inulin production.</title>
        <authorList>
            <person name="Fan W."/>
            <person name="Wang S."/>
            <person name="Wang H."/>
            <person name="Wang A."/>
            <person name="Jiang F."/>
            <person name="Liu H."/>
            <person name="Zhao H."/>
            <person name="Xu D."/>
            <person name="Zhang Y."/>
        </authorList>
    </citation>
    <scope>NUCLEOTIDE SEQUENCE [LARGE SCALE GENOMIC DNA]</scope>
    <source>
        <strain evidence="2">cv. Punajuju</strain>
        <tissue evidence="1">Leaves</tissue>
    </source>
</reference>